<gene>
    <name evidence="1" type="ORF">CRENBAI_020441</name>
</gene>
<sequence>MPAVGTMCLPLERLANGTHSTASHTLWHPPEDVGLSPAWPWLKPVALTGWLSLGQTGEIVNVRNLVPPCLKVRGVTESGVEKQGQGYSCPAYIHTIWMESDTADS</sequence>
<evidence type="ECO:0000313" key="2">
    <source>
        <dbReference type="Proteomes" id="UP001311232"/>
    </source>
</evidence>
<name>A0AAV9RQN1_9TELE</name>
<proteinExistence type="predicted"/>
<dbReference type="EMBL" id="JAHHUM010001495">
    <property type="protein sequence ID" value="KAK5611182.1"/>
    <property type="molecule type" value="Genomic_DNA"/>
</dbReference>
<comment type="caution">
    <text evidence="1">The sequence shown here is derived from an EMBL/GenBank/DDBJ whole genome shotgun (WGS) entry which is preliminary data.</text>
</comment>
<dbReference type="AlphaFoldDB" id="A0AAV9RQN1"/>
<protein>
    <submittedName>
        <fullName evidence="1">Uncharacterized protein</fullName>
    </submittedName>
</protein>
<keyword evidence="2" id="KW-1185">Reference proteome</keyword>
<evidence type="ECO:0000313" key="1">
    <source>
        <dbReference type="EMBL" id="KAK5611182.1"/>
    </source>
</evidence>
<reference evidence="1 2" key="1">
    <citation type="submission" date="2021-06" db="EMBL/GenBank/DDBJ databases">
        <authorList>
            <person name="Palmer J.M."/>
        </authorList>
    </citation>
    <scope>NUCLEOTIDE SEQUENCE [LARGE SCALE GENOMIC DNA]</scope>
    <source>
        <strain evidence="1 2">MEX-2019</strain>
        <tissue evidence="1">Muscle</tissue>
    </source>
</reference>
<dbReference type="Proteomes" id="UP001311232">
    <property type="component" value="Unassembled WGS sequence"/>
</dbReference>
<accession>A0AAV9RQN1</accession>
<organism evidence="1 2">
    <name type="scientific">Crenichthys baileyi</name>
    <name type="common">White River springfish</name>
    <dbReference type="NCBI Taxonomy" id="28760"/>
    <lineage>
        <taxon>Eukaryota</taxon>
        <taxon>Metazoa</taxon>
        <taxon>Chordata</taxon>
        <taxon>Craniata</taxon>
        <taxon>Vertebrata</taxon>
        <taxon>Euteleostomi</taxon>
        <taxon>Actinopterygii</taxon>
        <taxon>Neopterygii</taxon>
        <taxon>Teleostei</taxon>
        <taxon>Neoteleostei</taxon>
        <taxon>Acanthomorphata</taxon>
        <taxon>Ovalentaria</taxon>
        <taxon>Atherinomorphae</taxon>
        <taxon>Cyprinodontiformes</taxon>
        <taxon>Goodeidae</taxon>
        <taxon>Crenichthys</taxon>
    </lineage>
</organism>